<dbReference type="InterPro" id="IPR003689">
    <property type="entry name" value="ZIP"/>
</dbReference>
<keyword evidence="3 6" id="KW-0812">Transmembrane</keyword>
<dbReference type="EMBL" id="JPKZ01001848">
    <property type="protein sequence ID" value="KHN79791.1"/>
    <property type="molecule type" value="Genomic_DNA"/>
</dbReference>
<dbReference type="GO" id="GO:0071578">
    <property type="term" value="P:zinc ion import across plasma membrane"/>
    <property type="evidence" value="ECO:0007669"/>
    <property type="project" value="TreeGrafter"/>
</dbReference>
<dbReference type="OrthoDB" id="200954at2759"/>
<name>A0A0B2V8Q2_TOXCA</name>
<comment type="subcellular location">
    <subcellularLocation>
        <location evidence="1">Membrane</location>
        <topology evidence="1">Multi-pass membrane protein</topology>
    </subcellularLocation>
</comment>
<evidence type="ECO:0000256" key="3">
    <source>
        <dbReference type="ARBA" id="ARBA00022692"/>
    </source>
</evidence>
<gene>
    <name evidence="7" type="primary">SLC39A14</name>
    <name evidence="7" type="ORF">Tcan_12450</name>
</gene>
<proteinExistence type="inferred from homology"/>
<evidence type="ECO:0000256" key="5">
    <source>
        <dbReference type="ARBA" id="ARBA00023136"/>
    </source>
</evidence>
<dbReference type="AlphaFoldDB" id="A0A0B2V8Q2"/>
<feature type="transmembrane region" description="Helical" evidence="6">
    <location>
        <begin position="387"/>
        <end position="407"/>
    </location>
</feature>
<evidence type="ECO:0000256" key="2">
    <source>
        <dbReference type="ARBA" id="ARBA00006939"/>
    </source>
</evidence>
<sequence>MEGNEDIAHYLMNYTNHAEHEKPTALQTWGVGFAVVTVSAFAAPLGIMFVPLLSNSLYERAMSLLVALGIGALSGSIMFIMLPQALEVTDYSSSEHLTKSLIVLGSLYGFFAVDRLIQFVMEAKRRYRSRHVGRDEGVTSNGGSSSCSASKLCSNEAAEVDDVISKEIEQIQADIEISSVNSAITRTFSCRRRTPFISTAEGCNTQTKSPSNTLQVPAIATIYSPGSTMPADVATEEECGKRVSVSVAVVEQIEVPRDKLKVASVAYMIILGSSANNLIDGMSNGVAFADSLVRGLSIGIACIAQQFPQEIGLGLKRTLLLDLIPAALSYTGFTIGAFLDNLSEGADNYVFSISSGMYLYVFLGTLIPEVRDSTNELIKTNLKESIVATLLQFVGISVGVTSMYFMASYSNKIHL</sequence>
<dbReference type="InterPro" id="IPR050799">
    <property type="entry name" value="ZIP_Transporter"/>
</dbReference>
<accession>A0A0B2V8Q2</accession>
<feature type="transmembrane region" description="Helical" evidence="6">
    <location>
        <begin position="319"/>
        <end position="337"/>
    </location>
</feature>
<dbReference type="GO" id="GO:0140410">
    <property type="term" value="F:monoatomic cation:bicarbonate symporter activity"/>
    <property type="evidence" value="ECO:0007669"/>
    <property type="project" value="TreeGrafter"/>
</dbReference>
<dbReference type="OMA" id="AWQTWGI"/>
<evidence type="ECO:0000256" key="4">
    <source>
        <dbReference type="ARBA" id="ARBA00022989"/>
    </source>
</evidence>
<comment type="similarity">
    <text evidence="2">Belongs to the ZIP transporter (TC 2.A.5) family.</text>
</comment>
<protein>
    <submittedName>
        <fullName evidence="7">Zinc transporter ZIP14</fullName>
    </submittedName>
</protein>
<feature type="transmembrane region" description="Helical" evidence="6">
    <location>
        <begin position="349"/>
        <end position="367"/>
    </location>
</feature>
<keyword evidence="4 6" id="KW-1133">Transmembrane helix</keyword>
<evidence type="ECO:0000256" key="6">
    <source>
        <dbReference type="SAM" id="Phobius"/>
    </source>
</evidence>
<dbReference type="Proteomes" id="UP000031036">
    <property type="component" value="Unassembled WGS sequence"/>
</dbReference>
<dbReference type="Pfam" id="PF02535">
    <property type="entry name" value="Zip"/>
    <property type="match status" value="1"/>
</dbReference>
<evidence type="ECO:0000313" key="7">
    <source>
        <dbReference type="EMBL" id="KHN79791.1"/>
    </source>
</evidence>
<evidence type="ECO:0000313" key="8">
    <source>
        <dbReference type="Proteomes" id="UP000031036"/>
    </source>
</evidence>
<evidence type="ECO:0000256" key="1">
    <source>
        <dbReference type="ARBA" id="ARBA00004141"/>
    </source>
</evidence>
<reference evidence="7 8" key="1">
    <citation type="submission" date="2014-11" db="EMBL/GenBank/DDBJ databases">
        <title>Genetic blueprint of the zoonotic pathogen Toxocara canis.</title>
        <authorList>
            <person name="Zhu X.-Q."/>
            <person name="Korhonen P.K."/>
            <person name="Cai H."/>
            <person name="Young N.D."/>
            <person name="Nejsum P."/>
            <person name="von Samson-Himmelstjerna G."/>
            <person name="Boag P.R."/>
            <person name="Tan P."/>
            <person name="Li Q."/>
            <person name="Min J."/>
            <person name="Yang Y."/>
            <person name="Wang X."/>
            <person name="Fang X."/>
            <person name="Hall R.S."/>
            <person name="Hofmann A."/>
            <person name="Sternberg P.W."/>
            <person name="Jex A.R."/>
            <person name="Gasser R.B."/>
        </authorList>
    </citation>
    <scope>NUCLEOTIDE SEQUENCE [LARGE SCALE GENOMIC DNA]</scope>
    <source>
        <strain evidence="7">PN_DK_2014</strain>
    </source>
</reference>
<dbReference type="PANTHER" id="PTHR12191:SF32">
    <property type="entry name" value="ZRT (ZRT), IRT- (IRT-) LIKE PROTEIN TRANSPORTER"/>
    <property type="match status" value="1"/>
</dbReference>
<dbReference type="PANTHER" id="PTHR12191">
    <property type="entry name" value="SOLUTE CARRIER FAMILY 39"/>
    <property type="match status" value="1"/>
</dbReference>
<dbReference type="GO" id="GO:0005886">
    <property type="term" value="C:plasma membrane"/>
    <property type="evidence" value="ECO:0007669"/>
    <property type="project" value="TreeGrafter"/>
</dbReference>
<dbReference type="GO" id="GO:0030003">
    <property type="term" value="P:intracellular monoatomic cation homeostasis"/>
    <property type="evidence" value="ECO:0007669"/>
    <property type="project" value="TreeGrafter"/>
</dbReference>
<comment type="caution">
    <text evidence="7">The sequence shown here is derived from an EMBL/GenBank/DDBJ whole genome shotgun (WGS) entry which is preliminary data.</text>
</comment>
<dbReference type="STRING" id="6265.A0A0B2V8Q2"/>
<organism evidence="7 8">
    <name type="scientific">Toxocara canis</name>
    <name type="common">Canine roundworm</name>
    <dbReference type="NCBI Taxonomy" id="6265"/>
    <lineage>
        <taxon>Eukaryota</taxon>
        <taxon>Metazoa</taxon>
        <taxon>Ecdysozoa</taxon>
        <taxon>Nematoda</taxon>
        <taxon>Chromadorea</taxon>
        <taxon>Rhabditida</taxon>
        <taxon>Spirurina</taxon>
        <taxon>Ascaridomorpha</taxon>
        <taxon>Ascaridoidea</taxon>
        <taxon>Toxocaridae</taxon>
        <taxon>Toxocara</taxon>
    </lineage>
</organism>
<keyword evidence="8" id="KW-1185">Reference proteome</keyword>
<feature type="transmembrane region" description="Helical" evidence="6">
    <location>
        <begin position="101"/>
        <end position="121"/>
    </location>
</feature>
<feature type="transmembrane region" description="Helical" evidence="6">
    <location>
        <begin position="29"/>
        <end position="50"/>
    </location>
</feature>
<dbReference type="GO" id="GO:0005385">
    <property type="term" value="F:zinc ion transmembrane transporter activity"/>
    <property type="evidence" value="ECO:0007669"/>
    <property type="project" value="TreeGrafter"/>
</dbReference>
<keyword evidence="5 6" id="KW-0472">Membrane</keyword>
<feature type="transmembrane region" description="Helical" evidence="6">
    <location>
        <begin position="62"/>
        <end position="81"/>
    </location>
</feature>